<keyword evidence="1" id="KW-0472">Membrane</keyword>
<dbReference type="OrthoDB" id="2645074at2"/>
<evidence type="ECO:0000313" key="2">
    <source>
        <dbReference type="EMBL" id="SHJ00445.1"/>
    </source>
</evidence>
<name>A0A1M6FRX2_9FIRM</name>
<dbReference type="EMBL" id="FQZV01000012">
    <property type="protein sequence ID" value="SHJ00445.1"/>
    <property type="molecule type" value="Genomic_DNA"/>
</dbReference>
<reference evidence="3" key="1">
    <citation type="submission" date="2016-11" db="EMBL/GenBank/DDBJ databases">
        <authorList>
            <person name="Varghese N."/>
            <person name="Submissions S."/>
        </authorList>
    </citation>
    <scope>NUCLEOTIDE SEQUENCE [LARGE SCALE GENOMIC DNA]</scope>
    <source>
        <strain evidence="3">DSM 17957</strain>
    </source>
</reference>
<keyword evidence="1" id="KW-0812">Transmembrane</keyword>
<sequence length="69" mass="7968">MVILIIVLYFLIGFFEILPLLKQGQYQKLWLYGTLFLTAFVISILLSLDIKPPSPAKPIEKIVEMVMKK</sequence>
<evidence type="ECO:0000256" key="1">
    <source>
        <dbReference type="SAM" id="Phobius"/>
    </source>
</evidence>
<organism evidence="2 3">
    <name type="scientific">Geosporobacter subterraneus DSM 17957</name>
    <dbReference type="NCBI Taxonomy" id="1121919"/>
    <lineage>
        <taxon>Bacteria</taxon>
        <taxon>Bacillati</taxon>
        <taxon>Bacillota</taxon>
        <taxon>Clostridia</taxon>
        <taxon>Peptostreptococcales</taxon>
        <taxon>Thermotaleaceae</taxon>
        <taxon>Geosporobacter</taxon>
    </lineage>
</organism>
<keyword evidence="1" id="KW-1133">Transmembrane helix</keyword>
<keyword evidence="3" id="KW-1185">Reference proteome</keyword>
<gene>
    <name evidence="2" type="ORF">SAMN02745975_01068</name>
</gene>
<feature type="transmembrane region" description="Helical" evidence="1">
    <location>
        <begin position="29"/>
        <end position="48"/>
    </location>
</feature>
<accession>A0A1M6FRX2</accession>
<dbReference type="RefSeq" id="WP_110940326.1">
    <property type="nucleotide sequence ID" value="NZ_FQZV01000012.1"/>
</dbReference>
<evidence type="ECO:0000313" key="3">
    <source>
        <dbReference type="Proteomes" id="UP000184536"/>
    </source>
</evidence>
<dbReference type="AlphaFoldDB" id="A0A1M6FRX2"/>
<proteinExistence type="predicted"/>
<dbReference type="STRING" id="1121919.SAMN02745975_01068"/>
<dbReference type="Proteomes" id="UP000184536">
    <property type="component" value="Unassembled WGS sequence"/>
</dbReference>
<protein>
    <submittedName>
        <fullName evidence="2">Uncharacterized protein</fullName>
    </submittedName>
</protein>